<organism evidence="10 11">
    <name type="scientific">Rotaria sordida</name>
    <dbReference type="NCBI Taxonomy" id="392033"/>
    <lineage>
        <taxon>Eukaryota</taxon>
        <taxon>Metazoa</taxon>
        <taxon>Spiralia</taxon>
        <taxon>Gnathifera</taxon>
        <taxon>Rotifera</taxon>
        <taxon>Eurotatoria</taxon>
        <taxon>Bdelloidea</taxon>
        <taxon>Philodinida</taxon>
        <taxon>Philodinidae</taxon>
        <taxon>Rotaria</taxon>
    </lineage>
</organism>
<feature type="compositionally biased region" description="Polar residues" evidence="7">
    <location>
        <begin position="1"/>
        <end position="16"/>
    </location>
</feature>
<sequence>MDHLQQQQPFNDSNPNEECIEPNTSSKHELQTSFKELCDQQTADFPKKTQYVKQLVNNANIEKELALSGNVVPTSLARILRRIDENGRSSADTELAMMKKIGSGSTPYIVNYYCAVIDPVSNQLCICIEWMDTSIKKFYQAMHPLDEIAINKLDPLMHRIIHDIASALYILETKQIIHRDVKPANMLINKNAVVKLCDFGICGDLTEKLDFRTVEGTFEYLPPDPEPDAIHDDMWALGISSLEIVSGQHPFTDWIPNEIPFKILNWEPTVPMTVSYEIQQLILHLLKRNSQERPHSYIDILNKSFICNVLQTPSNDECDFVRGVIEKIPSIDNFKQ</sequence>
<keyword evidence="11" id="KW-1185">Reference proteome</keyword>
<dbReference type="SMART" id="SM00220">
    <property type="entry name" value="S_TKc"/>
    <property type="match status" value="1"/>
</dbReference>
<comment type="similarity">
    <text evidence="5">Belongs to the protein kinase superfamily. STE Ser/Thr protein kinase family. MAP kinase kinase subfamily.</text>
</comment>
<evidence type="ECO:0000256" key="5">
    <source>
        <dbReference type="ARBA" id="ARBA00038035"/>
    </source>
</evidence>
<dbReference type="InterPro" id="IPR000719">
    <property type="entry name" value="Prot_kinase_dom"/>
</dbReference>
<dbReference type="Proteomes" id="UP000663854">
    <property type="component" value="Unassembled WGS sequence"/>
</dbReference>
<dbReference type="Proteomes" id="UP000663870">
    <property type="component" value="Unassembled WGS sequence"/>
</dbReference>
<feature type="region of interest" description="Disordered" evidence="7">
    <location>
        <begin position="1"/>
        <end position="26"/>
    </location>
</feature>
<dbReference type="PROSITE" id="PS00108">
    <property type="entry name" value="PROTEIN_KINASE_ST"/>
    <property type="match status" value="1"/>
</dbReference>
<dbReference type="AlphaFoldDB" id="A0A815UTM7"/>
<dbReference type="PANTHER" id="PTHR48013:SF11">
    <property type="entry name" value="LICORNE"/>
    <property type="match status" value="1"/>
</dbReference>
<dbReference type="GO" id="GO:0051403">
    <property type="term" value="P:stress-activated MAPK cascade"/>
    <property type="evidence" value="ECO:0007669"/>
    <property type="project" value="TreeGrafter"/>
</dbReference>
<dbReference type="PROSITE" id="PS50011">
    <property type="entry name" value="PROTEIN_KINASE_DOM"/>
    <property type="match status" value="1"/>
</dbReference>
<dbReference type="EC" id="2.7.12.2" evidence="6"/>
<dbReference type="InterPro" id="IPR011009">
    <property type="entry name" value="Kinase-like_dom_sf"/>
</dbReference>
<dbReference type="EMBL" id="CAJNOL010002706">
    <property type="protein sequence ID" value="CAF1523816.1"/>
    <property type="molecule type" value="Genomic_DNA"/>
</dbReference>
<evidence type="ECO:0000313" key="10">
    <source>
        <dbReference type="EMBL" id="CAF1523816.1"/>
    </source>
</evidence>
<comment type="caution">
    <text evidence="10">The sequence shown here is derived from an EMBL/GenBank/DDBJ whole genome shotgun (WGS) entry which is preliminary data.</text>
</comment>
<evidence type="ECO:0000256" key="3">
    <source>
        <dbReference type="ARBA" id="ARBA00022777"/>
    </source>
</evidence>
<name>A0A815UTM7_9BILA</name>
<dbReference type="GO" id="GO:0004708">
    <property type="term" value="F:MAP kinase kinase activity"/>
    <property type="evidence" value="ECO:0007669"/>
    <property type="project" value="UniProtKB-EC"/>
</dbReference>
<dbReference type="InterPro" id="IPR008271">
    <property type="entry name" value="Ser/Thr_kinase_AS"/>
</dbReference>
<keyword evidence="2" id="KW-0547">Nucleotide-binding</keyword>
<accession>A0A815UTM7</accession>
<evidence type="ECO:0000259" key="8">
    <source>
        <dbReference type="PROSITE" id="PS50011"/>
    </source>
</evidence>
<evidence type="ECO:0000256" key="6">
    <source>
        <dbReference type="ARBA" id="ARBA00038999"/>
    </source>
</evidence>
<dbReference type="Pfam" id="PF00069">
    <property type="entry name" value="Pkinase"/>
    <property type="match status" value="1"/>
</dbReference>
<dbReference type="GO" id="GO:0005524">
    <property type="term" value="F:ATP binding"/>
    <property type="evidence" value="ECO:0007669"/>
    <property type="project" value="UniProtKB-KW"/>
</dbReference>
<dbReference type="Gene3D" id="1.10.510.10">
    <property type="entry name" value="Transferase(Phosphotransferase) domain 1"/>
    <property type="match status" value="1"/>
</dbReference>
<evidence type="ECO:0000256" key="2">
    <source>
        <dbReference type="ARBA" id="ARBA00022741"/>
    </source>
</evidence>
<keyword evidence="1" id="KW-0808">Transferase</keyword>
<dbReference type="EMBL" id="CAJNOH010001686">
    <property type="protein sequence ID" value="CAF1241794.1"/>
    <property type="molecule type" value="Genomic_DNA"/>
</dbReference>
<dbReference type="SUPFAM" id="SSF56112">
    <property type="entry name" value="Protein kinase-like (PK-like)"/>
    <property type="match status" value="1"/>
</dbReference>
<gene>
    <name evidence="10" type="ORF">JXQ802_LOCUS41759</name>
    <name evidence="9" type="ORF">PYM288_LOCUS26914</name>
</gene>
<reference evidence="10" key="1">
    <citation type="submission" date="2021-02" db="EMBL/GenBank/DDBJ databases">
        <authorList>
            <person name="Nowell W R."/>
        </authorList>
    </citation>
    <scope>NUCLEOTIDE SEQUENCE</scope>
</reference>
<proteinExistence type="inferred from homology"/>
<evidence type="ECO:0000256" key="4">
    <source>
        <dbReference type="ARBA" id="ARBA00022840"/>
    </source>
</evidence>
<keyword evidence="4" id="KW-0067">ATP-binding</keyword>
<evidence type="ECO:0000313" key="9">
    <source>
        <dbReference type="EMBL" id="CAF1241794.1"/>
    </source>
</evidence>
<dbReference type="PANTHER" id="PTHR48013">
    <property type="entry name" value="DUAL SPECIFICITY MITOGEN-ACTIVATED PROTEIN KINASE KINASE 5-RELATED"/>
    <property type="match status" value="1"/>
</dbReference>
<keyword evidence="3" id="KW-0418">Kinase</keyword>
<protein>
    <recommendedName>
        <fullName evidence="6">mitogen-activated protein kinase kinase</fullName>
        <ecNumber evidence="6">2.7.12.2</ecNumber>
    </recommendedName>
</protein>
<evidence type="ECO:0000256" key="1">
    <source>
        <dbReference type="ARBA" id="ARBA00022679"/>
    </source>
</evidence>
<feature type="domain" description="Protein kinase" evidence="8">
    <location>
        <begin position="34"/>
        <end position="306"/>
    </location>
</feature>
<evidence type="ECO:0000313" key="11">
    <source>
        <dbReference type="Proteomes" id="UP000663870"/>
    </source>
</evidence>
<evidence type="ECO:0000256" key="7">
    <source>
        <dbReference type="SAM" id="MobiDB-lite"/>
    </source>
</evidence>